<evidence type="ECO:0000313" key="4">
    <source>
        <dbReference type="Proteomes" id="UP000295163"/>
    </source>
</evidence>
<proteinExistence type="predicted"/>
<gene>
    <name evidence="3" type="ORF">E2R59_16320</name>
</gene>
<keyword evidence="2" id="KW-0472">Membrane</keyword>
<evidence type="ECO:0000256" key="1">
    <source>
        <dbReference type="SAM" id="MobiDB-lite"/>
    </source>
</evidence>
<organism evidence="3 4">
    <name type="scientific">Kocuria rosea</name>
    <name type="common">Deinococcus erythromyxa</name>
    <name type="synonym">Micrococcus rubens</name>
    <dbReference type="NCBI Taxonomy" id="1275"/>
    <lineage>
        <taxon>Bacteria</taxon>
        <taxon>Bacillati</taxon>
        <taxon>Actinomycetota</taxon>
        <taxon>Actinomycetes</taxon>
        <taxon>Micrococcales</taxon>
        <taxon>Micrococcaceae</taxon>
        <taxon>Kocuria</taxon>
    </lineage>
</organism>
<keyword evidence="2" id="KW-1133">Transmembrane helix</keyword>
<feature type="compositionally biased region" description="Basic and acidic residues" evidence="1">
    <location>
        <begin position="25"/>
        <end position="38"/>
    </location>
</feature>
<dbReference type="AlphaFoldDB" id="A0A4R5Y3U5"/>
<protein>
    <submittedName>
        <fullName evidence="3">Uncharacterized protein</fullName>
    </submittedName>
</protein>
<sequence length="72" mass="8091">MTSVPPAGTGPEDPHQDSQEPSPKPLEDEIAESRPKDGRRFNAATFEVRLRRWALLLLVAGPAIWFLVQQLR</sequence>
<accession>A0A4R5Y3U5</accession>
<dbReference type="Proteomes" id="UP000295163">
    <property type="component" value="Unassembled WGS sequence"/>
</dbReference>
<comment type="caution">
    <text evidence="3">The sequence shown here is derived from an EMBL/GenBank/DDBJ whole genome shotgun (WGS) entry which is preliminary data.</text>
</comment>
<evidence type="ECO:0000313" key="3">
    <source>
        <dbReference type="EMBL" id="TDL39113.1"/>
    </source>
</evidence>
<reference evidence="3 4" key="1">
    <citation type="submission" date="2019-03" db="EMBL/GenBank/DDBJ databases">
        <title>Genome Sequencing and Assembly of Various Microbes Isolated from Partially Reclaimed Soil and Acid Mine Drainage (AMD) Site.</title>
        <authorList>
            <person name="Steinbock B."/>
            <person name="Bechtold R."/>
            <person name="Sevigny J.L."/>
            <person name="Thomas D."/>
            <person name="Cuthill L.R."/>
            <person name="Aveiro Johannsen E.J."/>
            <person name="Thomas K."/>
            <person name="Ghosh A."/>
        </authorList>
    </citation>
    <scope>NUCLEOTIDE SEQUENCE [LARGE SCALE GENOMIC DNA]</scope>
    <source>
        <strain evidence="3 4">S-A3</strain>
    </source>
</reference>
<feature type="transmembrane region" description="Helical" evidence="2">
    <location>
        <begin position="50"/>
        <end position="68"/>
    </location>
</feature>
<dbReference type="RefSeq" id="WP_133411442.1">
    <property type="nucleotide sequence ID" value="NZ_SMZT01000009.1"/>
</dbReference>
<keyword evidence="2" id="KW-0812">Transmembrane</keyword>
<feature type="region of interest" description="Disordered" evidence="1">
    <location>
        <begin position="1"/>
        <end position="38"/>
    </location>
</feature>
<evidence type="ECO:0000256" key="2">
    <source>
        <dbReference type="SAM" id="Phobius"/>
    </source>
</evidence>
<dbReference type="EMBL" id="SMZT01000009">
    <property type="protein sequence ID" value="TDL39113.1"/>
    <property type="molecule type" value="Genomic_DNA"/>
</dbReference>
<name>A0A4R5Y3U5_KOCRO</name>
<dbReference type="GeneID" id="64348988"/>